<evidence type="ECO:0000256" key="6">
    <source>
        <dbReference type="ARBA" id="ARBA00022989"/>
    </source>
</evidence>
<keyword evidence="3" id="KW-1003">Cell membrane</keyword>
<feature type="transmembrane region" description="Helical" evidence="9">
    <location>
        <begin position="120"/>
        <end position="140"/>
    </location>
</feature>
<keyword evidence="11" id="KW-1185">Reference proteome</keyword>
<feature type="transmembrane region" description="Helical" evidence="9">
    <location>
        <begin position="160"/>
        <end position="181"/>
    </location>
</feature>
<keyword evidence="5 9" id="KW-0812">Transmembrane</keyword>
<comment type="similarity">
    <text evidence="8">Belongs to the TsuA/YedE (TC 9.B.102) family.</text>
</comment>
<keyword evidence="2" id="KW-0813">Transport</keyword>
<keyword evidence="6 9" id="KW-1133">Transmembrane helix</keyword>
<feature type="transmembrane region" description="Helical" evidence="9">
    <location>
        <begin position="78"/>
        <end position="99"/>
    </location>
</feature>
<evidence type="ECO:0000256" key="3">
    <source>
        <dbReference type="ARBA" id="ARBA00022475"/>
    </source>
</evidence>
<evidence type="ECO:0000256" key="2">
    <source>
        <dbReference type="ARBA" id="ARBA00022448"/>
    </source>
</evidence>
<name>A0ABS1RRB8_RHOSU</name>
<evidence type="ECO:0000313" key="11">
    <source>
        <dbReference type="Proteomes" id="UP000604473"/>
    </source>
</evidence>
<keyword evidence="7 9" id="KW-0472">Membrane</keyword>
<comment type="caution">
    <text evidence="10">The sequence shown here is derived from an EMBL/GenBank/DDBJ whole genome shotgun (WGS) entry which is preliminary data.</text>
</comment>
<sequence length="185" mass="19601">MPLNWKIGGPLLGIVFFLAVLLARPIGVSTQFVLFDAFLWNLQQPDAGIVTRTAEGVTSTNAYLAKSDGALAAGAADLLTYPVVFVLAMMVGALLSSLIRSTVPKGERNVPAMYRANIGGFWPLRWVMAFAGGVLVLYGARLAGGCTSGYMMSGMMQSSISGFVFAFGAFLTAFPTAMMLLKKEG</sequence>
<gene>
    <name evidence="10" type="ORF">JMM60_07300</name>
</gene>
<evidence type="ECO:0000256" key="7">
    <source>
        <dbReference type="ARBA" id="ARBA00023136"/>
    </source>
</evidence>
<protein>
    <submittedName>
        <fullName evidence="10">YeeE/YedE family protein</fullName>
    </submittedName>
</protein>
<evidence type="ECO:0000256" key="9">
    <source>
        <dbReference type="SAM" id="Phobius"/>
    </source>
</evidence>
<reference evidence="10 11" key="1">
    <citation type="submission" date="2021-01" db="EMBL/GenBank/DDBJ databases">
        <title>Draft genomes of Rhodovulum sulfidophilum.</title>
        <authorList>
            <person name="Guzman M.S."/>
        </authorList>
    </citation>
    <scope>NUCLEOTIDE SEQUENCE [LARGE SCALE GENOMIC DNA]</scope>
    <source>
        <strain evidence="10 11">AB35</strain>
    </source>
</reference>
<evidence type="ECO:0000256" key="8">
    <source>
        <dbReference type="ARBA" id="ARBA00035655"/>
    </source>
</evidence>
<dbReference type="PANTHER" id="PTHR30574:SF1">
    <property type="entry name" value="SULPHUR TRANSPORT DOMAIN-CONTAINING PROTEIN"/>
    <property type="match status" value="1"/>
</dbReference>
<keyword evidence="4" id="KW-0997">Cell inner membrane</keyword>
<dbReference type="Proteomes" id="UP000604473">
    <property type="component" value="Unassembled WGS sequence"/>
</dbReference>
<comment type="subcellular location">
    <subcellularLocation>
        <location evidence="1">Cell inner membrane</location>
        <topology evidence="1">Multi-pass membrane protein</topology>
    </subcellularLocation>
</comment>
<dbReference type="RefSeq" id="WP_202248409.1">
    <property type="nucleotide sequence ID" value="NZ_JAESJJ010000006.1"/>
</dbReference>
<dbReference type="InterPro" id="IPR007272">
    <property type="entry name" value="Sulf_transp_TsuA/YedE"/>
</dbReference>
<dbReference type="Pfam" id="PF04143">
    <property type="entry name" value="Sulf_transp"/>
    <property type="match status" value="1"/>
</dbReference>
<dbReference type="EMBL" id="JAESJJ010000006">
    <property type="protein sequence ID" value="MBL3608612.1"/>
    <property type="molecule type" value="Genomic_DNA"/>
</dbReference>
<evidence type="ECO:0000256" key="5">
    <source>
        <dbReference type="ARBA" id="ARBA00022692"/>
    </source>
</evidence>
<organism evidence="10 11">
    <name type="scientific">Rhodovulum sulfidophilum</name>
    <name type="common">Rhodobacter sulfidophilus</name>
    <dbReference type="NCBI Taxonomy" id="35806"/>
    <lineage>
        <taxon>Bacteria</taxon>
        <taxon>Pseudomonadati</taxon>
        <taxon>Pseudomonadota</taxon>
        <taxon>Alphaproteobacteria</taxon>
        <taxon>Rhodobacterales</taxon>
        <taxon>Paracoccaceae</taxon>
        <taxon>Rhodovulum</taxon>
    </lineage>
</organism>
<evidence type="ECO:0000256" key="4">
    <source>
        <dbReference type="ARBA" id="ARBA00022519"/>
    </source>
</evidence>
<accession>A0ABS1RRB8</accession>
<evidence type="ECO:0000313" key="10">
    <source>
        <dbReference type="EMBL" id="MBL3608612.1"/>
    </source>
</evidence>
<evidence type="ECO:0000256" key="1">
    <source>
        <dbReference type="ARBA" id="ARBA00004429"/>
    </source>
</evidence>
<dbReference type="PANTHER" id="PTHR30574">
    <property type="entry name" value="INNER MEMBRANE PROTEIN YEDE"/>
    <property type="match status" value="1"/>
</dbReference>
<proteinExistence type="inferred from homology"/>